<keyword evidence="2" id="KW-1185">Reference proteome</keyword>
<organism evidence="1 2">
    <name type="scientific">Armillaria borealis</name>
    <dbReference type="NCBI Taxonomy" id="47425"/>
    <lineage>
        <taxon>Eukaryota</taxon>
        <taxon>Fungi</taxon>
        <taxon>Dikarya</taxon>
        <taxon>Basidiomycota</taxon>
        <taxon>Agaricomycotina</taxon>
        <taxon>Agaricomycetes</taxon>
        <taxon>Agaricomycetidae</taxon>
        <taxon>Agaricales</taxon>
        <taxon>Marasmiineae</taxon>
        <taxon>Physalacriaceae</taxon>
        <taxon>Armillaria</taxon>
    </lineage>
</organism>
<dbReference type="EMBL" id="JAUEPT010000080">
    <property type="protein sequence ID" value="KAK0433529.1"/>
    <property type="molecule type" value="Genomic_DNA"/>
</dbReference>
<sequence>MDSIKNLFIFYPVGFVQDPFSNMCAKERVPLFRLPCAFLDIVIDMLFTSPSSDARYLTHLKLDFREPILDGEVCMLTQALRSYPMEVLVLDGILGGHPSIIEDIATHMPDLLVLTLFLRGGSNQSASTHCMWPKPTSM</sequence>
<accession>A0AA39J109</accession>
<evidence type="ECO:0000313" key="1">
    <source>
        <dbReference type="EMBL" id="KAK0433529.1"/>
    </source>
</evidence>
<dbReference type="Proteomes" id="UP001175226">
    <property type="component" value="Unassembled WGS sequence"/>
</dbReference>
<comment type="caution">
    <text evidence="1">The sequence shown here is derived from an EMBL/GenBank/DDBJ whole genome shotgun (WGS) entry which is preliminary data.</text>
</comment>
<protein>
    <submittedName>
        <fullName evidence="1">Uncharacterized protein</fullName>
    </submittedName>
</protein>
<dbReference type="AlphaFoldDB" id="A0AA39J109"/>
<gene>
    <name evidence="1" type="ORF">EV421DRAFT_1427152</name>
</gene>
<evidence type="ECO:0000313" key="2">
    <source>
        <dbReference type="Proteomes" id="UP001175226"/>
    </source>
</evidence>
<proteinExistence type="predicted"/>
<name>A0AA39J109_9AGAR</name>
<reference evidence="1" key="1">
    <citation type="submission" date="2023-06" db="EMBL/GenBank/DDBJ databases">
        <authorList>
            <consortium name="Lawrence Berkeley National Laboratory"/>
            <person name="Ahrendt S."/>
            <person name="Sahu N."/>
            <person name="Indic B."/>
            <person name="Wong-Bajracharya J."/>
            <person name="Merenyi Z."/>
            <person name="Ke H.-M."/>
            <person name="Monk M."/>
            <person name="Kocsube S."/>
            <person name="Drula E."/>
            <person name="Lipzen A."/>
            <person name="Balint B."/>
            <person name="Henrissat B."/>
            <person name="Andreopoulos B."/>
            <person name="Martin F.M."/>
            <person name="Harder C.B."/>
            <person name="Rigling D."/>
            <person name="Ford K.L."/>
            <person name="Foster G.D."/>
            <person name="Pangilinan J."/>
            <person name="Papanicolaou A."/>
            <person name="Barry K."/>
            <person name="LaButti K."/>
            <person name="Viragh M."/>
            <person name="Koriabine M."/>
            <person name="Yan M."/>
            <person name="Riley R."/>
            <person name="Champramary S."/>
            <person name="Plett K.L."/>
            <person name="Tsai I.J."/>
            <person name="Slot J."/>
            <person name="Sipos G."/>
            <person name="Plett J."/>
            <person name="Nagy L.G."/>
            <person name="Grigoriev I.V."/>
        </authorList>
    </citation>
    <scope>NUCLEOTIDE SEQUENCE</scope>
    <source>
        <strain evidence="1">FPL87.14</strain>
    </source>
</reference>